<dbReference type="SUPFAM" id="SSF53335">
    <property type="entry name" value="S-adenosyl-L-methionine-dependent methyltransferases"/>
    <property type="match status" value="1"/>
</dbReference>
<protein>
    <recommendedName>
        <fullName evidence="1">DNA (cytosine-5-)-methyltransferase</fullName>
        <ecNumber evidence="1">2.1.1.37</ecNumber>
    </recommendedName>
</protein>
<keyword evidence="3 6" id="KW-0808">Transferase</keyword>
<keyword evidence="5" id="KW-0680">Restriction system</keyword>
<evidence type="ECO:0000256" key="1">
    <source>
        <dbReference type="ARBA" id="ARBA00011975"/>
    </source>
</evidence>
<dbReference type="Proteomes" id="UP001428817">
    <property type="component" value="Unassembled WGS sequence"/>
</dbReference>
<feature type="region of interest" description="Disordered" evidence="7">
    <location>
        <begin position="284"/>
        <end position="324"/>
    </location>
</feature>
<evidence type="ECO:0000256" key="5">
    <source>
        <dbReference type="ARBA" id="ARBA00022747"/>
    </source>
</evidence>
<reference evidence="9" key="1">
    <citation type="journal article" date="2019" name="Int. J. Syst. Evol. Microbiol.">
        <title>The Global Catalogue of Microorganisms (GCM) 10K type strain sequencing project: providing services to taxonomists for standard genome sequencing and annotation.</title>
        <authorList>
            <consortium name="The Broad Institute Genomics Platform"/>
            <consortium name="The Broad Institute Genome Sequencing Center for Infectious Disease"/>
            <person name="Wu L."/>
            <person name="Ma J."/>
        </authorList>
    </citation>
    <scope>NUCLEOTIDE SEQUENCE [LARGE SCALE GENOMIC DNA]</scope>
    <source>
        <strain evidence="9">JCM 18303</strain>
    </source>
</reference>
<dbReference type="InterPro" id="IPR031303">
    <property type="entry name" value="C5_meth_CS"/>
</dbReference>
<proteinExistence type="inferred from homology"/>
<dbReference type="InterPro" id="IPR001525">
    <property type="entry name" value="C5_MeTfrase"/>
</dbReference>
<evidence type="ECO:0000256" key="7">
    <source>
        <dbReference type="SAM" id="MobiDB-lite"/>
    </source>
</evidence>
<name>A0ABP9PGB5_9PSEU</name>
<evidence type="ECO:0000313" key="9">
    <source>
        <dbReference type="Proteomes" id="UP001428817"/>
    </source>
</evidence>
<dbReference type="Pfam" id="PF00145">
    <property type="entry name" value="DNA_methylase"/>
    <property type="match status" value="3"/>
</dbReference>
<comment type="similarity">
    <text evidence="6">Belongs to the class I-like SAM-binding methyltransferase superfamily. C5-methyltransferase family.</text>
</comment>
<keyword evidence="2 6" id="KW-0489">Methyltransferase</keyword>
<evidence type="ECO:0000313" key="8">
    <source>
        <dbReference type="EMBL" id="GAA5146173.1"/>
    </source>
</evidence>
<comment type="caution">
    <text evidence="8">The sequence shown here is derived from an EMBL/GenBank/DDBJ whole genome shotgun (WGS) entry which is preliminary data.</text>
</comment>
<dbReference type="PANTHER" id="PTHR10629">
    <property type="entry name" value="CYTOSINE-SPECIFIC METHYLTRANSFERASE"/>
    <property type="match status" value="1"/>
</dbReference>
<dbReference type="PROSITE" id="PS00095">
    <property type="entry name" value="C5_MTASE_2"/>
    <property type="match status" value="1"/>
</dbReference>
<dbReference type="InterPro" id="IPR050390">
    <property type="entry name" value="C5-Methyltransferase"/>
</dbReference>
<sequence length="453" mass="49422">MAEPGLTSVELFSGGGGLAYAMHRTGFRHLLVNELERRACETLRGNAGDWPLVPGDVRELDFAPLAGKVDVVAGGVPCQPWSLGGAHRGYDDPRNLWPELFRCVRQTRPRAVIAENVRGLLRPSFRPYYEYILRELALPFERRVDGEDWRDHDQRLTKALARANGDDTERYDVFCLPVNAADYGVPQIRHRVFVIAFRRDLALTTWAPPGPTHSESALLATQTDGTYWTRHHLRRPGGSGLSAQGAGSVDPVCRERRLADPGRLVSAGPGGLVSAGPGRLVPAGPGGLVSAGPGRLVPADPAHSESAAPAQPAERGGPRTPWRTLRDATADLPEPVGDRIEHPDWLHHFGWPGARVYRGHTPNELDRPAKTVKAGVHGVPGGESVLRRDDGSIRYLTVREVARIMTFPDHWWLAGPRGEQMRQLGNAVPVLLGEVMASAVGSALLSDRHQRLA</sequence>
<dbReference type="PROSITE" id="PS51679">
    <property type="entry name" value="SAM_MT_C5"/>
    <property type="match status" value="1"/>
</dbReference>
<keyword evidence="4 6" id="KW-0949">S-adenosyl-L-methionine</keyword>
<dbReference type="PRINTS" id="PR00105">
    <property type="entry name" value="C5METTRFRASE"/>
</dbReference>
<dbReference type="InterPro" id="IPR018117">
    <property type="entry name" value="C5_DNA_meth_AS"/>
</dbReference>
<evidence type="ECO:0000256" key="2">
    <source>
        <dbReference type="ARBA" id="ARBA00022603"/>
    </source>
</evidence>
<evidence type="ECO:0000256" key="3">
    <source>
        <dbReference type="ARBA" id="ARBA00022679"/>
    </source>
</evidence>
<dbReference type="PROSITE" id="PS00094">
    <property type="entry name" value="C5_MTASE_1"/>
    <property type="match status" value="1"/>
</dbReference>
<dbReference type="Gene3D" id="3.90.120.10">
    <property type="entry name" value="DNA Methylase, subunit A, domain 2"/>
    <property type="match status" value="1"/>
</dbReference>
<dbReference type="RefSeq" id="WP_345702499.1">
    <property type="nucleotide sequence ID" value="NZ_BAABJP010000001.1"/>
</dbReference>
<dbReference type="InterPro" id="IPR029063">
    <property type="entry name" value="SAM-dependent_MTases_sf"/>
</dbReference>
<evidence type="ECO:0000256" key="6">
    <source>
        <dbReference type="PROSITE-ProRule" id="PRU01016"/>
    </source>
</evidence>
<dbReference type="PANTHER" id="PTHR10629:SF52">
    <property type="entry name" value="DNA (CYTOSINE-5)-METHYLTRANSFERASE 1"/>
    <property type="match status" value="1"/>
</dbReference>
<organism evidence="8 9">
    <name type="scientific">Pseudonocardia eucalypti</name>
    <dbReference type="NCBI Taxonomy" id="648755"/>
    <lineage>
        <taxon>Bacteria</taxon>
        <taxon>Bacillati</taxon>
        <taxon>Actinomycetota</taxon>
        <taxon>Actinomycetes</taxon>
        <taxon>Pseudonocardiales</taxon>
        <taxon>Pseudonocardiaceae</taxon>
        <taxon>Pseudonocardia</taxon>
    </lineage>
</organism>
<gene>
    <name evidence="8" type="ORF">GCM10023321_05230</name>
</gene>
<keyword evidence="9" id="KW-1185">Reference proteome</keyword>
<dbReference type="EC" id="2.1.1.37" evidence="1"/>
<dbReference type="EMBL" id="BAABJP010000001">
    <property type="protein sequence ID" value="GAA5146173.1"/>
    <property type="molecule type" value="Genomic_DNA"/>
</dbReference>
<accession>A0ABP9PGB5</accession>
<dbReference type="Gene3D" id="3.40.50.150">
    <property type="entry name" value="Vaccinia Virus protein VP39"/>
    <property type="match status" value="1"/>
</dbReference>
<feature type="active site" evidence="6">
    <location>
        <position position="78"/>
    </location>
</feature>
<evidence type="ECO:0000256" key="4">
    <source>
        <dbReference type="ARBA" id="ARBA00022691"/>
    </source>
</evidence>